<evidence type="ECO:0000256" key="3">
    <source>
        <dbReference type="ARBA" id="ARBA00022729"/>
    </source>
</evidence>
<protein>
    <recommendedName>
        <fullName evidence="9">Ribophorin II C-terminal domain-containing protein</fullName>
    </recommendedName>
</protein>
<dbReference type="Pfam" id="PF25147">
    <property type="entry name" value="Ribophorin_II_C"/>
    <property type="match status" value="1"/>
</dbReference>
<feature type="chain" id="PRO_5044307528" description="Ribophorin II C-terminal domain-containing protein" evidence="8">
    <location>
        <begin position="24"/>
        <end position="305"/>
    </location>
</feature>
<feature type="transmembrane region" description="Helical" evidence="7">
    <location>
        <begin position="274"/>
        <end position="293"/>
    </location>
</feature>
<evidence type="ECO:0000256" key="5">
    <source>
        <dbReference type="ARBA" id="ARBA00022989"/>
    </source>
</evidence>
<dbReference type="InterPro" id="IPR008814">
    <property type="entry name" value="Swp1"/>
</dbReference>
<evidence type="ECO:0000259" key="9">
    <source>
        <dbReference type="Pfam" id="PF25147"/>
    </source>
</evidence>
<dbReference type="AlphaFoldDB" id="A0A316VLA6"/>
<keyword evidence="4" id="KW-0256">Endoplasmic reticulum</keyword>
<evidence type="ECO:0000256" key="7">
    <source>
        <dbReference type="SAM" id="Phobius"/>
    </source>
</evidence>
<feature type="transmembrane region" description="Helical" evidence="7">
    <location>
        <begin position="210"/>
        <end position="229"/>
    </location>
</feature>
<proteinExistence type="predicted"/>
<keyword evidence="5 7" id="KW-1133">Transmembrane helix</keyword>
<dbReference type="Proteomes" id="UP000245771">
    <property type="component" value="Unassembled WGS sequence"/>
</dbReference>
<dbReference type="RefSeq" id="XP_025358346.1">
    <property type="nucleotide sequence ID" value="XM_025502031.1"/>
</dbReference>
<sequence length="305" mass="33302">MMIRHIQTALLCLLALLCTFAFGSQIALSGAKLSISTIDGSARISQGFDLKTSPRVPSPLPIESDEVLRLAFTLQGTDGEKLPASQQPHQIVVSLTDAENEEIAYTSIVTVKRSSGKATWNQRFNRLPAILTQSKSGLLKASLLIGSFDHSTAPVRLPLATIKLPSSLLQDSAPLTPRQRKEAQQGFGRHADHFHTFATPAADQMPAKSITTLAALLTLVVPWAIFFVLYKQIAPSLNIQTPSPRASPFVVSLVALELLAFIYWQGFGLTLFKLIPWLLAFSTLTLFTGRNALQEMRKVRLGKTA</sequence>
<dbReference type="InParanoid" id="A0A316VLA6"/>
<keyword evidence="2 7" id="KW-0812">Transmembrane</keyword>
<keyword evidence="3 8" id="KW-0732">Signal</keyword>
<dbReference type="PANTHER" id="PTHR12640">
    <property type="entry name" value="RIBOPHORIN II"/>
    <property type="match status" value="1"/>
</dbReference>
<evidence type="ECO:0000256" key="2">
    <source>
        <dbReference type="ARBA" id="ARBA00022692"/>
    </source>
</evidence>
<organism evidence="10 11">
    <name type="scientific">Meira miltonrushii</name>
    <dbReference type="NCBI Taxonomy" id="1280837"/>
    <lineage>
        <taxon>Eukaryota</taxon>
        <taxon>Fungi</taxon>
        <taxon>Dikarya</taxon>
        <taxon>Basidiomycota</taxon>
        <taxon>Ustilaginomycotina</taxon>
        <taxon>Exobasidiomycetes</taxon>
        <taxon>Exobasidiales</taxon>
        <taxon>Brachybasidiaceae</taxon>
        <taxon>Meira</taxon>
    </lineage>
</organism>
<evidence type="ECO:0000313" key="11">
    <source>
        <dbReference type="Proteomes" id="UP000245771"/>
    </source>
</evidence>
<dbReference type="OrthoDB" id="432292at2759"/>
<evidence type="ECO:0000313" key="10">
    <source>
        <dbReference type="EMBL" id="PWN38044.1"/>
    </source>
</evidence>
<evidence type="ECO:0000256" key="8">
    <source>
        <dbReference type="SAM" id="SignalP"/>
    </source>
</evidence>
<keyword evidence="6 7" id="KW-0472">Membrane</keyword>
<dbReference type="GeneID" id="37023812"/>
<reference evidence="10 11" key="1">
    <citation type="journal article" date="2018" name="Mol. Biol. Evol.">
        <title>Broad Genomic Sampling Reveals a Smut Pathogenic Ancestry of the Fungal Clade Ustilaginomycotina.</title>
        <authorList>
            <person name="Kijpornyongpan T."/>
            <person name="Mondo S.J."/>
            <person name="Barry K."/>
            <person name="Sandor L."/>
            <person name="Lee J."/>
            <person name="Lipzen A."/>
            <person name="Pangilinan J."/>
            <person name="LaButti K."/>
            <person name="Hainaut M."/>
            <person name="Henrissat B."/>
            <person name="Grigoriev I.V."/>
            <person name="Spatafora J.W."/>
            <person name="Aime M.C."/>
        </authorList>
    </citation>
    <scope>NUCLEOTIDE SEQUENCE [LARGE SCALE GENOMIC DNA]</scope>
    <source>
        <strain evidence="10 11">MCA 3882</strain>
    </source>
</reference>
<dbReference type="GO" id="GO:0006487">
    <property type="term" value="P:protein N-linked glycosylation"/>
    <property type="evidence" value="ECO:0007669"/>
    <property type="project" value="TreeGrafter"/>
</dbReference>
<comment type="subcellular location">
    <subcellularLocation>
        <location evidence="1">Endoplasmic reticulum membrane</location>
        <topology evidence="1">Multi-pass membrane protein</topology>
    </subcellularLocation>
</comment>
<dbReference type="PANTHER" id="PTHR12640:SF0">
    <property type="entry name" value="DOLICHYL-DIPHOSPHOOLIGOSACCHARIDE--PROTEIN GLYCOSYLTRANSFERASE SUBUNIT 2"/>
    <property type="match status" value="1"/>
</dbReference>
<feature type="transmembrane region" description="Helical" evidence="7">
    <location>
        <begin position="249"/>
        <end position="268"/>
    </location>
</feature>
<feature type="domain" description="Ribophorin II C-terminal" evidence="9">
    <location>
        <begin position="202"/>
        <end position="300"/>
    </location>
</feature>
<dbReference type="EMBL" id="KZ819602">
    <property type="protein sequence ID" value="PWN38044.1"/>
    <property type="molecule type" value="Genomic_DNA"/>
</dbReference>
<dbReference type="UniPathway" id="UPA00378"/>
<evidence type="ECO:0000256" key="6">
    <source>
        <dbReference type="ARBA" id="ARBA00023136"/>
    </source>
</evidence>
<evidence type="ECO:0000256" key="1">
    <source>
        <dbReference type="ARBA" id="ARBA00004477"/>
    </source>
</evidence>
<name>A0A316VLA6_9BASI</name>
<dbReference type="STRING" id="1280837.A0A316VLA6"/>
<dbReference type="InterPro" id="IPR056790">
    <property type="entry name" value="Ribophorin_II_C"/>
</dbReference>
<evidence type="ECO:0000256" key="4">
    <source>
        <dbReference type="ARBA" id="ARBA00022824"/>
    </source>
</evidence>
<feature type="signal peptide" evidence="8">
    <location>
        <begin position="1"/>
        <end position="23"/>
    </location>
</feature>
<dbReference type="GO" id="GO:0008250">
    <property type="term" value="C:oligosaccharyltransferase complex"/>
    <property type="evidence" value="ECO:0007669"/>
    <property type="project" value="InterPro"/>
</dbReference>
<accession>A0A316VLA6</accession>
<gene>
    <name evidence="10" type="ORF">FA14DRAFT_22428</name>
</gene>
<keyword evidence="11" id="KW-1185">Reference proteome</keyword>